<feature type="compositionally biased region" description="Basic and acidic residues" evidence="7">
    <location>
        <begin position="1318"/>
        <end position="1332"/>
    </location>
</feature>
<dbReference type="Pfam" id="PF12231">
    <property type="entry name" value="Rif1_N"/>
    <property type="match status" value="1"/>
</dbReference>
<organism evidence="9 10">
    <name type="scientific">Podospora didyma</name>
    <dbReference type="NCBI Taxonomy" id="330526"/>
    <lineage>
        <taxon>Eukaryota</taxon>
        <taxon>Fungi</taxon>
        <taxon>Dikarya</taxon>
        <taxon>Ascomycota</taxon>
        <taxon>Pezizomycotina</taxon>
        <taxon>Sordariomycetes</taxon>
        <taxon>Sordariomycetidae</taxon>
        <taxon>Sordariales</taxon>
        <taxon>Podosporaceae</taxon>
        <taxon>Podospora</taxon>
    </lineage>
</organism>
<dbReference type="InterPro" id="IPR016024">
    <property type="entry name" value="ARM-type_fold"/>
</dbReference>
<reference evidence="9" key="2">
    <citation type="submission" date="2023-06" db="EMBL/GenBank/DDBJ databases">
        <authorList>
            <consortium name="Lawrence Berkeley National Laboratory"/>
            <person name="Haridas S."/>
            <person name="Hensen N."/>
            <person name="Bonometti L."/>
            <person name="Westerberg I."/>
            <person name="Brannstrom I.O."/>
            <person name="Guillou S."/>
            <person name="Cros-Aarteil S."/>
            <person name="Calhoun S."/>
            <person name="Kuo A."/>
            <person name="Mondo S."/>
            <person name="Pangilinan J."/>
            <person name="Riley R."/>
            <person name="LaButti K."/>
            <person name="Andreopoulos B."/>
            <person name="Lipzen A."/>
            <person name="Chen C."/>
            <person name="Yanf M."/>
            <person name="Daum C."/>
            <person name="Ng V."/>
            <person name="Clum A."/>
            <person name="Steindorff A."/>
            <person name="Ohm R."/>
            <person name="Martin F."/>
            <person name="Silar P."/>
            <person name="Natvig D."/>
            <person name="Lalanne C."/>
            <person name="Gautier V."/>
            <person name="Ament-velasquez S.L."/>
            <person name="Kruys A."/>
            <person name="Hutchinson M.I."/>
            <person name="Powell A.J."/>
            <person name="Barry K."/>
            <person name="Miller A.N."/>
            <person name="Grigoriev I.V."/>
            <person name="Debuchy R."/>
            <person name="Gladieux P."/>
            <person name="Thoren M.H."/>
            <person name="Johannesson H."/>
        </authorList>
    </citation>
    <scope>NUCLEOTIDE SEQUENCE</scope>
    <source>
        <strain evidence="9">CBS 232.78</strain>
    </source>
</reference>
<feature type="region of interest" description="Disordered" evidence="7">
    <location>
        <begin position="123"/>
        <end position="143"/>
    </location>
</feature>
<feature type="compositionally biased region" description="Polar residues" evidence="7">
    <location>
        <begin position="1116"/>
        <end position="1128"/>
    </location>
</feature>
<reference evidence="9" key="1">
    <citation type="journal article" date="2023" name="Mol. Phylogenet. Evol.">
        <title>Genome-scale phylogeny and comparative genomics of the fungal order Sordariales.</title>
        <authorList>
            <person name="Hensen N."/>
            <person name="Bonometti L."/>
            <person name="Westerberg I."/>
            <person name="Brannstrom I.O."/>
            <person name="Guillou S."/>
            <person name="Cros-Aarteil S."/>
            <person name="Calhoun S."/>
            <person name="Haridas S."/>
            <person name="Kuo A."/>
            <person name="Mondo S."/>
            <person name="Pangilinan J."/>
            <person name="Riley R."/>
            <person name="LaButti K."/>
            <person name="Andreopoulos B."/>
            <person name="Lipzen A."/>
            <person name="Chen C."/>
            <person name="Yan M."/>
            <person name="Daum C."/>
            <person name="Ng V."/>
            <person name="Clum A."/>
            <person name="Steindorff A."/>
            <person name="Ohm R.A."/>
            <person name="Martin F."/>
            <person name="Silar P."/>
            <person name="Natvig D.O."/>
            <person name="Lalanne C."/>
            <person name="Gautier V."/>
            <person name="Ament-Velasquez S.L."/>
            <person name="Kruys A."/>
            <person name="Hutchinson M.I."/>
            <person name="Powell A.J."/>
            <person name="Barry K."/>
            <person name="Miller A.N."/>
            <person name="Grigoriev I.V."/>
            <person name="Debuchy R."/>
            <person name="Gladieux P."/>
            <person name="Hiltunen Thoren M."/>
            <person name="Johannesson H."/>
        </authorList>
    </citation>
    <scope>NUCLEOTIDE SEQUENCE</scope>
    <source>
        <strain evidence="9">CBS 232.78</strain>
    </source>
</reference>
<feature type="compositionally biased region" description="Polar residues" evidence="7">
    <location>
        <begin position="1520"/>
        <end position="1534"/>
    </location>
</feature>
<evidence type="ECO:0000256" key="5">
    <source>
        <dbReference type="ARBA" id="ARBA00023242"/>
    </source>
</evidence>
<feature type="region of interest" description="Disordered" evidence="7">
    <location>
        <begin position="1297"/>
        <end position="1351"/>
    </location>
</feature>
<evidence type="ECO:0000313" key="10">
    <source>
        <dbReference type="Proteomes" id="UP001285441"/>
    </source>
</evidence>
<dbReference type="PANTHER" id="PTHR22928">
    <property type="entry name" value="TELOMERE-ASSOCIATED PROTEIN RIF1"/>
    <property type="match status" value="1"/>
</dbReference>
<dbReference type="SUPFAM" id="SSF48371">
    <property type="entry name" value="ARM repeat"/>
    <property type="match status" value="1"/>
</dbReference>
<proteinExistence type="predicted"/>
<keyword evidence="10" id="KW-1185">Reference proteome</keyword>
<feature type="compositionally biased region" description="Low complexity" evidence="7">
    <location>
        <begin position="59"/>
        <end position="70"/>
    </location>
</feature>
<comment type="subcellular location">
    <subcellularLocation>
        <location evidence="2">Chromosome</location>
        <location evidence="2">Telomere</location>
    </subcellularLocation>
    <subcellularLocation>
        <location evidence="1">Nucleus</location>
    </subcellularLocation>
</comment>
<feature type="region of interest" description="Disordered" evidence="7">
    <location>
        <begin position="1627"/>
        <end position="1708"/>
    </location>
</feature>
<evidence type="ECO:0000259" key="8">
    <source>
        <dbReference type="Pfam" id="PF12231"/>
    </source>
</evidence>
<feature type="compositionally biased region" description="Basic and acidic residues" evidence="7">
    <location>
        <begin position="1182"/>
        <end position="1191"/>
    </location>
</feature>
<sequence>MSTPAVMSPSSLSDVLSPRPPTPPRETRQEVSAPVPSKLPILDSLDSPSALHTPPGNHSPSSSATTNSTTRRLRKKVGFSAQAEYKDPPTYVDGVAARAQQPTPLSLPRSASKPVKSILKATNHAPNPLEAATGTESESASQNTSLAAMLESTIQQLAGGDRDSKVDAYLMLTRAWKASNNLPDRVALQEKMGLFMQFMQRDILSKNPEGAIDASLVNHALNLLITFLGFPAIASTFTNDFGVFIIDHCIRSFEDPSLPKDVARRFMQVISLQNFSPKVMTSDRVGRLISALHHIEKHLKGKSIIMSRVLIYRKLVKQSKTLMVVHSDWLFDLFTDMLSSLQDIRLSAIALGFEAAFTVGHEKLFSRKVMEVFSSVSEEKRYIQYYEEKLKALVKDKRDSAVVPQIWSVVILLLRIPLDKWEFTAPWLHIIQSCFNSPDFSTKISANYAWGRLAYMMNLDDRSFAKHLPTLTQPLISQLRRKGTAKPSSEELRKAVLGGICNLLYYTFKPHTSPALLDGYWEACVKPIIAKLLDPAAEAAMDNTRQASSILGGLFDSTTPRRWREDHIVENPLVKPEELPAIDPKWIRRNATKVFLALEPIFQRDFLALADSSSATYKLWRSLVSTVASAASKEIKVSKDTAVFVTEALNELQKVWNDGLPIDADTEAVVNFLLAVRAYLEIMISSLGLLPFTEKPGKNQTFTKAPLFALFSMLSSLPPRVPDDEAFAGFYASVFAPFFASKADKLSMDLAQDLLLTIPLETPRPYGPWVLVASKIAKWLEPGHSSHQSTGSGSEVPIGQEYRDIVKVLERGIRSTPNLPWKHWESLFYSLFDRVRDEIGDAGVAMVAIEPLAKILPDQFVLDASGSVPENSFRCVIELMTVATHPRDRQAVDAARRRLWGTALAGARSSSFDTFDNLYKAVNEALICMYTAFSPTDSDAVARLLKEVGEFFDRGNQQLFFRSVIALQDGYLPWLRDSKRLLKSPASPVLAVTKSLWDKLSNLILGVEHPEQHLEALERLFCAAFESSHRYIVSSSVSLWNKLFEHVEHLEYPEQLKAALGQLQPHVDIVLPGLEMSSSHHAGQRPLFVDSMEDFSLPQLPSARSSRRGTPRPASGSRSKTPDSSKLNPTPKPKTIGSRAIGSSRRNTPRLRHDDSQIQFAAIEPSSPTKSHVELQLLTERQKEVRDRQKETAALFPEIRSSPGVKSEDPTGVTQPELPMPQDNPRNRQATTPEPERAFDDFITSTPTPRRGQPVAIPEHDMNDPPSSPPEPRRNPLAAEIRSRSVSHSLLDEWQFLSSPISGSPNPNRQAAVPEASSHGDLDGDAIMHEAGEELPSPNGAGGNRAAPKISSESDVINDSFVSKHVDLIHPINFNESAAEVTPKTPRKSARISRSQVTPKLDTEVFVDARSSPQLPTPKRSERLAKTSRLSGIRDSPTVSLDKPSLLVVELNSDLLDREDYVRPSVSPPKKMVKPTGGSQKLPALDCIIVSDTVDDSPKQPTGRGSKRSSRSSSAALTVPLTTADQHIPSSLPQGQEGGHKRKRVSSRARETGNKKRKLTDPVNETDVVLSSQPALVEDVTKLNRNMDQDWPSSSSSCSLSTAPSEDNSQEVAIPETMVSMEVDAILSDDQEVQSQIALESRNHYPETNNVGHASPKQHADDLESSQVDMLQLSSDGPTKQVDATNASAAKVPDEEEKEVDYSTDTKPGDLEQIMNMLRSGLDGLRSAKLSRQEVYQVEDVFMDIKRELYEAEKRGRA</sequence>
<dbReference type="GO" id="GO:0005634">
    <property type="term" value="C:nucleus"/>
    <property type="evidence" value="ECO:0007669"/>
    <property type="project" value="UniProtKB-SubCell"/>
</dbReference>
<comment type="caution">
    <text evidence="9">The sequence shown here is derived from an EMBL/GenBank/DDBJ whole genome shotgun (WGS) entry which is preliminary data.</text>
</comment>
<feature type="compositionally biased region" description="Polar residues" evidence="7">
    <location>
        <begin position="1665"/>
        <end position="1688"/>
    </location>
</feature>
<dbReference type="Proteomes" id="UP001285441">
    <property type="component" value="Unassembled WGS sequence"/>
</dbReference>
<feature type="region of interest" description="Disordered" evidence="7">
    <location>
        <begin position="1583"/>
        <end position="1613"/>
    </location>
</feature>
<evidence type="ECO:0000256" key="1">
    <source>
        <dbReference type="ARBA" id="ARBA00004123"/>
    </source>
</evidence>
<feature type="region of interest" description="Disordered" evidence="7">
    <location>
        <begin position="1460"/>
        <end position="1571"/>
    </location>
</feature>
<dbReference type="EMBL" id="JAULSW010000001">
    <property type="protein sequence ID" value="KAK3393712.1"/>
    <property type="molecule type" value="Genomic_DNA"/>
</dbReference>
<dbReference type="PANTHER" id="PTHR22928:SF3">
    <property type="entry name" value="TELOMERE-ASSOCIATED PROTEIN RIF1"/>
    <property type="match status" value="1"/>
</dbReference>
<evidence type="ECO:0000256" key="4">
    <source>
        <dbReference type="ARBA" id="ARBA00022895"/>
    </source>
</evidence>
<evidence type="ECO:0000256" key="2">
    <source>
        <dbReference type="ARBA" id="ARBA00004574"/>
    </source>
</evidence>
<feature type="compositionally biased region" description="Polar residues" evidence="7">
    <location>
        <begin position="1"/>
        <end position="14"/>
    </location>
</feature>
<dbReference type="InterPro" id="IPR022031">
    <property type="entry name" value="Rif1_N"/>
</dbReference>
<evidence type="ECO:0000313" key="9">
    <source>
        <dbReference type="EMBL" id="KAK3393712.1"/>
    </source>
</evidence>
<name>A0AAE0U7I9_9PEZI</name>
<feature type="region of interest" description="Disordered" evidence="7">
    <location>
        <begin position="1099"/>
        <end position="1153"/>
    </location>
</feature>
<keyword evidence="3" id="KW-0158">Chromosome</keyword>
<feature type="compositionally biased region" description="Polar residues" evidence="7">
    <location>
        <begin position="134"/>
        <end position="143"/>
    </location>
</feature>
<feature type="domain" description="Telomere-associated protein Rif1 N-terminal" evidence="8">
    <location>
        <begin position="157"/>
        <end position="525"/>
    </location>
</feature>
<keyword evidence="6" id="KW-0131">Cell cycle</keyword>
<evidence type="ECO:0000256" key="7">
    <source>
        <dbReference type="SAM" id="MobiDB-lite"/>
    </source>
</evidence>
<evidence type="ECO:0000256" key="6">
    <source>
        <dbReference type="ARBA" id="ARBA00023306"/>
    </source>
</evidence>
<keyword evidence="5" id="KW-0539">Nucleus</keyword>
<protein>
    <submittedName>
        <fullName evidence="9">Rap1-interacting factor 1 N terminal-domain-containing protein</fullName>
    </submittedName>
</protein>
<feature type="region of interest" description="Disordered" evidence="7">
    <location>
        <begin position="1373"/>
        <end position="1439"/>
    </location>
</feature>
<feature type="region of interest" description="Disordered" evidence="7">
    <location>
        <begin position="1"/>
        <end position="72"/>
    </location>
</feature>
<gene>
    <name evidence="9" type="ORF">B0H63DRAFT_25407</name>
</gene>
<evidence type="ECO:0000256" key="3">
    <source>
        <dbReference type="ARBA" id="ARBA00022454"/>
    </source>
</evidence>
<dbReference type="GO" id="GO:0000723">
    <property type="term" value="P:telomere maintenance"/>
    <property type="evidence" value="ECO:0007669"/>
    <property type="project" value="TreeGrafter"/>
</dbReference>
<feature type="region of interest" description="Disordered" evidence="7">
    <location>
        <begin position="1182"/>
        <end position="1284"/>
    </location>
</feature>
<accession>A0AAE0U7I9</accession>
<keyword evidence="4" id="KW-0779">Telomere</keyword>
<feature type="compositionally biased region" description="Polar residues" evidence="7">
    <location>
        <begin position="1297"/>
        <end position="1309"/>
    </location>
</feature>
<dbReference type="GO" id="GO:0140445">
    <property type="term" value="C:chromosome, telomeric repeat region"/>
    <property type="evidence" value="ECO:0007669"/>
    <property type="project" value="TreeGrafter"/>
</dbReference>
<feature type="compositionally biased region" description="Low complexity" evidence="7">
    <location>
        <begin position="1593"/>
        <end position="1605"/>
    </location>
</feature>